<evidence type="ECO:0000256" key="2">
    <source>
        <dbReference type="ARBA" id="ARBA00023002"/>
    </source>
</evidence>
<dbReference type="Proteomes" id="UP000483293">
    <property type="component" value="Unassembled WGS sequence"/>
</dbReference>
<dbReference type="PANTHER" id="PTHR21363:SF0">
    <property type="entry name" value="PREPHENATE DEHYDROGENASE [NADP(+)]"/>
    <property type="match status" value="1"/>
</dbReference>
<comment type="caution">
    <text evidence="5">The sequence shown here is derived from an EMBL/GenBank/DDBJ whole genome shotgun (WGS) entry which is preliminary data.</text>
</comment>
<dbReference type="InterPro" id="IPR036291">
    <property type="entry name" value="NAD(P)-bd_dom_sf"/>
</dbReference>
<protein>
    <submittedName>
        <fullName evidence="5">Prephenate dehydrogenase/arogenate dehydrogenase family protein</fullName>
    </submittedName>
</protein>
<dbReference type="GO" id="GO:0070403">
    <property type="term" value="F:NAD+ binding"/>
    <property type="evidence" value="ECO:0007669"/>
    <property type="project" value="InterPro"/>
</dbReference>
<accession>A0A6L9SRN0</accession>
<dbReference type="PANTHER" id="PTHR21363">
    <property type="entry name" value="PREPHENATE DEHYDROGENASE"/>
    <property type="match status" value="1"/>
</dbReference>
<dbReference type="GO" id="GO:0004665">
    <property type="term" value="F:prephenate dehydrogenase (NADP+) activity"/>
    <property type="evidence" value="ECO:0007669"/>
    <property type="project" value="InterPro"/>
</dbReference>
<organism evidence="5 6">
    <name type="scientific">Bifidobacterium platyrrhinorum</name>
    <dbReference type="NCBI Taxonomy" id="2661628"/>
    <lineage>
        <taxon>Bacteria</taxon>
        <taxon>Bacillati</taxon>
        <taxon>Actinomycetota</taxon>
        <taxon>Actinomycetes</taxon>
        <taxon>Bifidobacteriales</taxon>
        <taxon>Bifidobacteriaceae</taxon>
        <taxon>Bifidobacterium</taxon>
    </lineage>
</organism>
<feature type="region of interest" description="Disordered" evidence="3">
    <location>
        <begin position="1"/>
        <end position="125"/>
    </location>
</feature>
<feature type="compositionally biased region" description="Basic and acidic residues" evidence="3">
    <location>
        <begin position="192"/>
        <end position="202"/>
    </location>
</feature>
<gene>
    <name evidence="5" type="ORF">GFD21_01220</name>
</gene>
<dbReference type="GO" id="GO:0008977">
    <property type="term" value="F:prephenate dehydrogenase (NAD+) activity"/>
    <property type="evidence" value="ECO:0007669"/>
    <property type="project" value="InterPro"/>
</dbReference>
<evidence type="ECO:0000259" key="4">
    <source>
        <dbReference type="PROSITE" id="PS51176"/>
    </source>
</evidence>
<dbReference type="EMBL" id="WHZV01000001">
    <property type="protein sequence ID" value="NEG54423.1"/>
    <property type="molecule type" value="Genomic_DNA"/>
</dbReference>
<sequence length="578" mass="63701">MQTLHRRPSAHAHARLVQRGRLPRPRTGRRRPGTAHLRRTLRARHPRPACAGLRRRAHRLPRPRHARRRACVQRPRPRARDRFRDHHHVHPAGHRTGRHRQRARHPARCRPEHDQLHVPPHQRRRRHLQLHRHARRRALGAPFPRRARHARHARHLAQDACRVPAARPPGAARRRLAPAPGRRAPGRHTHRQRLEGHGDDGKGTAVVGERNAAWDARPLVGVVGLGLIGGSLARRLVGRGAGVVAWNHRPHPYAQAEADGIRCAATLADLVAAGPDVIVLCNPLKAMPDILAALGPLLDAHPAVTLTDVGSVKGMVRDQVEAAGLADRYVGAHPMAGNELSGWGAADPHLYDDALWAVTVTPSTAYERFLAVARLITEDVGNHVIVLDDDTHDRAAALISHMPHVVATAMIDTLVADPDRNIAAALAAGSWRDMTRVALTDPDRTRAMVEEDAENVERLLRDMASRLLAAADLLRDERSRDGAVRGRAQADMLGFFSQGQPFRDYKARQRAIARTERDGAPGAPGAASAASAAAYEERDLRYDMRDWQAGLLASARRGEHVIAFTGPGEARVQLRSAV</sequence>
<dbReference type="Gene3D" id="3.40.50.720">
    <property type="entry name" value="NAD(P)-binding Rossmann-like Domain"/>
    <property type="match status" value="1"/>
</dbReference>
<evidence type="ECO:0000256" key="1">
    <source>
        <dbReference type="ARBA" id="ARBA00007964"/>
    </source>
</evidence>
<feature type="compositionally biased region" description="Basic residues" evidence="3">
    <location>
        <begin position="85"/>
        <end position="108"/>
    </location>
</feature>
<evidence type="ECO:0000313" key="5">
    <source>
        <dbReference type="EMBL" id="NEG54423.1"/>
    </source>
</evidence>
<dbReference type="InterPro" id="IPR050812">
    <property type="entry name" value="Preph/Arog_dehydrog"/>
</dbReference>
<name>A0A6L9SRN0_9BIFI</name>
<feature type="region of interest" description="Disordered" evidence="3">
    <location>
        <begin position="165"/>
        <end position="204"/>
    </location>
</feature>
<comment type="similarity">
    <text evidence="1">Belongs to the prephenate/arogenate dehydrogenase family.</text>
</comment>
<dbReference type="Gene3D" id="1.10.3660.10">
    <property type="entry name" value="6-phosphogluconate dehydrogenase C-terminal like domain"/>
    <property type="match status" value="1"/>
</dbReference>
<dbReference type="InterPro" id="IPR008927">
    <property type="entry name" value="6-PGluconate_DH-like_C_sf"/>
</dbReference>
<keyword evidence="2" id="KW-0560">Oxidoreductase</keyword>
<dbReference type="InterPro" id="IPR003099">
    <property type="entry name" value="Prephen_DH"/>
</dbReference>
<dbReference type="Pfam" id="PF02153">
    <property type="entry name" value="PDH_N"/>
    <property type="match status" value="1"/>
</dbReference>
<dbReference type="InterPro" id="IPR046825">
    <property type="entry name" value="PDH_C"/>
</dbReference>
<dbReference type="GO" id="GO:0006571">
    <property type="term" value="P:tyrosine biosynthetic process"/>
    <property type="evidence" value="ECO:0007669"/>
    <property type="project" value="InterPro"/>
</dbReference>
<dbReference type="PROSITE" id="PS51176">
    <property type="entry name" value="PDH_ADH"/>
    <property type="match status" value="1"/>
</dbReference>
<reference evidence="5 6" key="1">
    <citation type="submission" date="2019-10" db="EMBL/GenBank/DDBJ databases">
        <title>Bifidobacterium from non-human primates.</title>
        <authorList>
            <person name="Modesto M."/>
        </authorList>
    </citation>
    <scope>NUCLEOTIDE SEQUENCE [LARGE SCALE GENOMIC DNA]</scope>
    <source>
        <strain evidence="5 6">SMA15</strain>
    </source>
</reference>
<feature type="compositionally biased region" description="Low complexity" evidence="3">
    <location>
        <begin position="165"/>
        <end position="183"/>
    </location>
</feature>
<feature type="domain" description="Prephenate/arogenate dehydrogenase" evidence="4">
    <location>
        <begin position="218"/>
        <end position="514"/>
    </location>
</feature>
<feature type="compositionally biased region" description="Basic residues" evidence="3">
    <location>
        <begin position="1"/>
        <end position="77"/>
    </location>
</feature>
<evidence type="ECO:0000256" key="3">
    <source>
        <dbReference type="SAM" id="MobiDB-lite"/>
    </source>
</evidence>
<dbReference type="Pfam" id="PF20463">
    <property type="entry name" value="PDH_C"/>
    <property type="match status" value="1"/>
</dbReference>
<dbReference type="InterPro" id="IPR046826">
    <property type="entry name" value="PDH_N"/>
</dbReference>
<dbReference type="AlphaFoldDB" id="A0A6L9SRN0"/>
<evidence type="ECO:0000313" key="6">
    <source>
        <dbReference type="Proteomes" id="UP000483293"/>
    </source>
</evidence>
<dbReference type="SUPFAM" id="SSF51735">
    <property type="entry name" value="NAD(P)-binding Rossmann-fold domains"/>
    <property type="match status" value="1"/>
</dbReference>
<keyword evidence="6" id="KW-1185">Reference proteome</keyword>
<proteinExistence type="inferred from homology"/>
<dbReference type="SUPFAM" id="SSF48179">
    <property type="entry name" value="6-phosphogluconate dehydrogenase C-terminal domain-like"/>
    <property type="match status" value="1"/>
</dbReference>